<gene>
    <name evidence="2" type="ORF">ACFOZ0_30080</name>
</gene>
<accession>A0ABV7SKK0</accession>
<comment type="caution">
    <text evidence="2">The sequence shown here is derived from an EMBL/GenBank/DDBJ whole genome shotgun (WGS) entry which is preliminary data.</text>
</comment>
<keyword evidence="3" id="KW-1185">Reference proteome</keyword>
<keyword evidence="1" id="KW-1133">Transmembrane helix</keyword>
<reference evidence="3" key="1">
    <citation type="journal article" date="2019" name="Int. J. Syst. Evol. Microbiol.">
        <title>The Global Catalogue of Microorganisms (GCM) 10K type strain sequencing project: providing services to taxonomists for standard genome sequencing and annotation.</title>
        <authorList>
            <consortium name="The Broad Institute Genomics Platform"/>
            <consortium name="The Broad Institute Genome Sequencing Center for Infectious Disease"/>
            <person name="Wu L."/>
            <person name="Ma J."/>
        </authorList>
    </citation>
    <scope>NUCLEOTIDE SEQUENCE [LARGE SCALE GENOMIC DNA]</scope>
    <source>
        <strain evidence="3">CGMCC 4.7035</strain>
    </source>
</reference>
<organism evidence="2 3">
    <name type="scientific">Streptomyces yaanensis</name>
    <dbReference type="NCBI Taxonomy" id="1142239"/>
    <lineage>
        <taxon>Bacteria</taxon>
        <taxon>Bacillati</taxon>
        <taxon>Actinomycetota</taxon>
        <taxon>Actinomycetes</taxon>
        <taxon>Kitasatosporales</taxon>
        <taxon>Streptomycetaceae</taxon>
        <taxon>Streptomyces</taxon>
    </lineage>
</organism>
<evidence type="ECO:0000256" key="1">
    <source>
        <dbReference type="SAM" id="Phobius"/>
    </source>
</evidence>
<dbReference type="Proteomes" id="UP001595701">
    <property type="component" value="Unassembled WGS sequence"/>
</dbReference>
<protein>
    <submittedName>
        <fullName evidence="2">Uncharacterized protein</fullName>
    </submittedName>
</protein>
<sequence length="149" mass="16273">MSIMLASATNYGVPFLIISVPIGITSLLFVPKQVRERRLRTRGVETTAVCEERIRRGGTRVELLNCSFHTADGQEIWAHVTAPKPAPFEGVEFPVVFDPRKPSNVESKDYLSSFSSRFGMVVQSVFGLMLIATSGSANGQHEAGRCPGC</sequence>
<evidence type="ECO:0000313" key="2">
    <source>
        <dbReference type="EMBL" id="MFC3577445.1"/>
    </source>
</evidence>
<proteinExistence type="predicted"/>
<dbReference type="RefSeq" id="WP_310773438.1">
    <property type="nucleotide sequence ID" value="NZ_JBHRWR010000033.1"/>
</dbReference>
<keyword evidence="1" id="KW-0812">Transmembrane</keyword>
<keyword evidence="1" id="KW-0472">Membrane</keyword>
<name>A0ABV7SKK0_9ACTN</name>
<dbReference type="EMBL" id="JBHRWR010000033">
    <property type="protein sequence ID" value="MFC3577445.1"/>
    <property type="molecule type" value="Genomic_DNA"/>
</dbReference>
<feature type="transmembrane region" description="Helical" evidence="1">
    <location>
        <begin position="12"/>
        <end position="30"/>
    </location>
</feature>
<evidence type="ECO:0000313" key="3">
    <source>
        <dbReference type="Proteomes" id="UP001595701"/>
    </source>
</evidence>